<dbReference type="EMBL" id="JADEXG010000018">
    <property type="protein sequence ID" value="MBE9077573.1"/>
    <property type="molecule type" value="Genomic_DNA"/>
</dbReference>
<dbReference type="InterPro" id="IPR011990">
    <property type="entry name" value="TPR-like_helical_dom_sf"/>
</dbReference>
<keyword evidence="1" id="KW-0802">TPR repeat</keyword>
<dbReference type="InterPro" id="IPR019734">
    <property type="entry name" value="TPR_rpt"/>
</dbReference>
<dbReference type="Proteomes" id="UP000636505">
    <property type="component" value="Unassembled WGS sequence"/>
</dbReference>
<proteinExistence type="predicted"/>
<dbReference type="InterPro" id="IPR024983">
    <property type="entry name" value="CHAT_dom"/>
</dbReference>
<dbReference type="AlphaFoldDB" id="A0A8J7DCE1"/>
<dbReference type="Gene3D" id="1.25.40.10">
    <property type="entry name" value="Tetratricopeptide repeat domain"/>
    <property type="match status" value="3"/>
</dbReference>
<feature type="repeat" description="TPR" evidence="1">
    <location>
        <begin position="147"/>
        <end position="180"/>
    </location>
</feature>
<evidence type="ECO:0000313" key="4">
    <source>
        <dbReference type="Proteomes" id="UP000636505"/>
    </source>
</evidence>
<evidence type="ECO:0000313" key="3">
    <source>
        <dbReference type="EMBL" id="MBE9077573.1"/>
    </source>
</evidence>
<dbReference type="PANTHER" id="PTHR10098">
    <property type="entry name" value="RAPSYN-RELATED"/>
    <property type="match status" value="1"/>
</dbReference>
<feature type="repeat" description="TPR" evidence="1">
    <location>
        <begin position="265"/>
        <end position="298"/>
    </location>
</feature>
<gene>
    <name evidence="3" type="ORF">IQ241_09730</name>
</gene>
<dbReference type="RefSeq" id="WP_193906490.1">
    <property type="nucleotide sequence ID" value="NZ_JADEXG010000018.1"/>
</dbReference>
<keyword evidence="4" id="KW-1185">Reference proteome</keyword>
<name>A0A8J7DCE1_9CYAN</name>
<protein>
    <submittedName>
        <fullName evidence="3">CHAT domain-containing protein</fullName>
    </submittedName>
</protein>
<dbReference type="Pfam" id="PF12770">
    <property type="entry name" value="CHAT"/>
    <property type="match status" value="1"/>
</dbReference>
<evidence type="ECO:0000256" key="1">
    <source>
        <dbReference type="PROSITE-ProRule" id="PRU00339"/>
    </source>
</evidence>
<evidence type="ECO:0000259" key="2">
    <source>
        <dbReference type="Pfam" id="PF12770"/>
    </source>
</evidence>
<reference evidence="3" key="1">
    <citation type="submission" date="2020-10" db="EMBL/GenBank/DDBJ databases">
        <authorList>
            <person name="Castelo-Branco R."/>
            <person name="Eusebio N."/>
            <person name="Adriana R."/>
            <person name="Vieira A."/>
            <person name="Brugerolle De Fraissinette N."/>
            <person name="Rezende De Castro R."/>
            <person name="Schneider M.P."/>
            <person name="Vasconcelos V."/>
            <person name="Leao P.N."/>
        </authorList>
    </citation>
    <scope>NUCLEOTIDE SEQUENCE</scope>
    <source>
        <strain evidence="3">LEGE 07310</strain>
    </source>
</reference>
<dbReference type="PROSITE" id="PS50005">
    <property type="entry name" value="TPR"/>
    <property type="match status" value="3"/>
</dbReference>
<organism evidence="3 4">
    <name type="scientific">Vasconcelosia minhoensis LEGE 07310</name>
    <dbReference type="NCBI Taxonomy" id="915328"/>
    <lineage>
        <taxon>Bacteria</taxon>
        <taxon>Bacillati</taxon>
        <taxon>Cyanobacteriota</taxon>
        <taxon>Cyanophyceae</taxon>
        <taxon>Nodosilineales</taxon>
        <taxon>Cymatolegaceae</taxon>
        <taxon>Vasconcelosia</taxon>
        <taxon>Vasconcelosia minhoensis</taxon>
    </lineage>
</organism>
<dbReference type="SUPFAM" id="SSF48452">
    <property type="entry name" value="TPR-like"/>
    <property type="match status" value="3"/>
</dbReference>
<comment type="caution">
    <text evidence="3">The sequence shown here is derived from an EMBL/GenBank/DDBJ whole genome shotgun (WGS) entry which is preliminary data.</text>
</comment>
<feature type="repeat" description="TPR" evidence="1">
    <location>
        <begin position="384"/>
        <end position="417"/>
    </location>
</feature>
<dbReference type="Pfam" id="PF13424">
    <property type="entry name" value="TPR_12"/>
    <property type="match status" value="1"/>
</dbReference>
<accession>A0A8J7DCE1</accession>
<dbReference type="SMART" id="SM00028">
    <property type="entry name" value="TPR"/>
    <property type="match status" value="7"/>
</dbReference>
<feature type="domain" description="CHAT" evidence="2">
    <location>
        <begin position="604"/>
        <end position="873"/>
    </location>
</feature>
<sequence length="875" mass="96459">MREELQKMIGDRKYPSSKRRSFLRRLSYVLLSVAIALSIGLFRQPYPTAAAENSPTISQTSPEQLLQQGQDQYAIGQFTAAIQFWQQAAEAFAAQGNALQQAKAFSQIAIAFHQLADWSQANAYLAGSLELLEGRTDLPAERLSVLGQVYSTLGSVFLTRSQPREALNAFEQAASYYQQTGDSQGQLQAQINQAQALQALGFYRRALTALNELQPRLMAQSDEGLKSQGLRNLGNLLRITGDFRQSEVTLQEGLAIAPDNTQEIAATLYSLGQTAQALGNPDDALAYYRQTVAAAPTQTLQLQAQIAQFSLLQEADRTAASALLAEIQPQLAALPVSRFSVYAQLNLAHQLIETRAAAASPQIAQGLAIAIQQAKALSDPRAESFALGYLGELYIQRQQIEDAQTVLQQALTLAEQIEADDIAYQWQWQLGQLARQQGDEESAIAVYTSAVNTLQRLRLDLVTINPDLQFDFREQVEPVYRELVNLLLTSAQKSARLSDADSQDKLVKARDVIESLQLAELENFFREPCLAVQQQIDQVVDNANAPTAVMYPIILPDRIDVILKLPNQPLRSYSTPIAQAELEAKAEALRRQVLLPYGLRDVQTLAAEMYDWLLRPVEVEFADAQVETLVFVLDGVLRNIPMAVLYDGQQYLVEKYNLALAPGLKLVDPKPLTGQRLAAIAAGLSEARHGFSSLDYVRAEVEQIQAAVDSRVLLNDAFTQETLETAINQTPFPVVHLATHGQFSSNLEETFVLAWDTPISISTLSRLLRNSEQNRQDAIELLVLSACETAAGDSRAALGLAGVAARAGARSILASLWNLDDETSAVLMDQFYRSLSQSSTTKATALRQAQLSLLRNPGYEHPRYWAPYVLVGNWL</sequence>